<evidence type="ECO:0000256" key="22">
    <source>
        <dbReference type="PROSITE-ProRule" id="PRU10141"/>
    </source>
</evidence>
<comment type="caution">
    <text evidence="25">The sequence shown here is derived from an EMBL/GenBank/DDBJ whole genome shotgun (WGS) entry which is preliminary data.</text>
</comment>
<dbReference type="SMART" id="SM00220">
    <property type="entry name" value="S_TKc"/>
    <property type="match status" value="1"/>
</dbReference>
<evidence type="ECO:0000256" key="17">
    <source>
        <dbReference type="ARBA" id="ARBA00023170"/>
    </source>
</evidence>
<keyword evidence="9" id="KW-0732">Signal</keyword>
<comment type="function">
    <text evidence="19">Involved in resistance response to the pathogenic oomycetes Phytophthora infestans and Phytophthora capsici.</text>
</comment>
<keyword evidence="12" id="KW-0418">Kinase</keyword>
<keyword evidence="8 23" id="KW-0812">Transmembrane</keyword>
<dbReference type="GO" id="GO:0002229">
    <property type="term" value="P:defense response to oomycetes"/>
    <property type="evidence" value="ECO:0007669"/>
    <property type="project" value="UniProtKB-ARBA"/>
</dbReference>
<evidence type="ECO:0000256" key="10">
    <source>
        <dbReference type="ARBA" id="ARBA00022734"/>
    </source>
</evidence>
<evidence type="ECO:0000256" key="13">
    <source>
        <dbReference type="ARBA" id="ARBA00022821"/>
    </source>
</evidence>
<evidence type="ECO:0000256" key="15">
    <source>
        <dbReference type="ARBA" id="ARBA00022989"/>
    </source>
</evidence>
<dbReference type="CDD" id="cd06899">
    <property type="entry name" value="lectin_legume_LecRK_Arcelin_ConA"/>
    <property type="match status" value="2"/>
</dbReference>
<evidence type="ECO:0000256" key="14">
    <source>
        <dbReference type="ARBA" id="ARBA00022840"/>
    </source>
</evidence>
<dbReference type="SUPFAM" id="SSF49899">
    <property type="entry name" value="Concanavalin A-like lectins/glucanases"/>
    <property type="match status" value="2"/>
</dbReference>
<dbReference type="Gene3D" id="1.10.510.10">
    <property type="entry name" value="Transferase(Phosphotransferase) domain 1"/>
    <property type="match status" value="1"/>
</dbReference>
<dbReference type="InterPro" id="IPR050528">
    <property type="entry name" value="L-type_Lectin-RKs"/>
</dbReference>
<evidence type="ECO:0000256" key="16">
    <source>
        <dbReference type="ARBA" id="ARBA00023136"/>
    </source>
</evidence>
<evidence type="ECO:0000259" key="24">
    <source>
        <dbReference type="PROSITE" id="PS50011"/>
    </source>
</evidence>
<dbReference type="FunFam" id="3.30.200.20:FF:000168">
    <property type="entry name" value="L-type lectin-domain containing receptor kinase IX.1"/>
    <property type="match status" value="1"/>
</dbReference>
<dbReference type="PROSITE" id="PS00108">
    <property type="entry name" value="PROTEIN_KINASE_ST"/>
    <property type="match status" value="1"/>
</dbReference>
<dbReference type="InterPro" id="IPR011009">
    <property type="entry name" value="Kinase-like_dom_sf"/>
</dbReference>
<dbReference type="InterPro" id="IPR000719">
    <property type="entry name" value="Prot_kinase_dom"/>
</dbReference>
<keyword evidence="10" id="KW-0430">Lectin</keyword>
<dbReference type="PROSITE" id="PS50011">
    <property type="entry name" value="PROTEIN_KINASE_DOM"/>
    <property type="match status" value="1"/>
</dbReference>
<comment type="function">
    <text evidence="20">Promotes hydrogen peroxide H(2)O(2) production and cell death.</text>
</comment>
<proteinExistence type="inferred from homology"/>
<keyword evidence="14 22" id="KW-0067">ATP-binding</keyword>
<dbReference type="Pfam" id="PF00139">
    <property type="entry name" value="Lectin_legB"/>
    <property type="match status" value="2"/>
</dbReference>
<dbReference type="GO" id="GO:0030246">
    <property type="term" value="F:carbohydrate binding"/>
    <property type="evidence" value="ECO:0007669"/>
    <property type="project" value="UniProtKB-KW"/>
</dbReference>
<comment type="similarity">
    <text evidence="3">In the C-terminal section; belongs to the protein kinase superfamily. Ser/Thr protein kinase family.</text>
</comment>
<organism evidence="25 26">
    <name type="scientific">Citrus x changshan-huyou</name>
    <dbReference type="NCBI Taxonomy" id="2935761"/>
    <lineage>
        <taxon>Eukaryota</taxon>
        <taxon>Viridiplantae</taxon>
        <taxon>Streptophyta</taxon>
        <taxon>Embryophyta</taxon>
        <taxon>Tracheophyta</taxon>
        <taxon>Spermatophyta</taxon>
        <taxon>Magnoliopsida</taxon>
        <taxon>eudicotyledons</taxon>
        <taxon>Gunneridae</taxon>
        <taxon>Pentapetalae</taxon>
        <taxon>rosids</taxon>
        <taxon>malvids</taxon>
        <taxon>Sapindales</taxon>
        <taxon>Rutaceae</taxon>
        <taxon>Aurantioideae</taxon>
        <taxon>Citrus</taxon>
    </lineage>
</organism>
<evidence type="ECO:0000313" key="25">
    <source>
        <dbReference type="EMBL" id="KAK9228532.1"/>
    </source>
</evidence>
<keyword evidence="13" id="KW-0611">Plant defense</keyword>
<name>A0AAP0MZS8_9ROSI</name>
<dbReference type="PROSITE" id="PS00308">
    <property type="entry name" value="LECTIN_LEGUME_ALPHA"/>
    <property type="match status" value="1"/>
</dbReference>
<protein>
    <recommendedName>
        <fullName evidence="4">non-specific serine/threonine protein kinase</fullName>
        <ecNumber evidence="4">2.7.11.1</ecNumber>
    </recommendedName>
</protein>
<dbReference type="Proteomes" id="UP001428341">
    <property type="component" value="Unassembled WGS sequence"/>
</dbReference>
<feature type="domain" description="Protein kinase" evidence="24">
    <location>
        <begin position="349"/>
        <end position="626"/>
    </location>
</feature>
<dbReference type="PROSITE" id="PS00307">
    <property type="entry name" value="LECTIN_LEGUME_BETA"/>
    <property type="match status" value="1"/>
</dbReference>
<dbReference type="GO" id="GO:0009626">
    <property type="term" value="P:plant-type hypersensitive response"/>
    <property type="evidence" value="ECO:0007669"/>
    <property type="project" value="UniProtKB-ARBA"/>
</dbReference>
<dbReference type="AlphaFoldDB" id="A0AAP0MZS8"/>
<evidence type="ECO:0000256" key="18">
    <source>
        <dbReference type="ARBA" id="ARBA00023180"/>
    </source>
</evidence>
<reference evidence="25 26" key="1">
    <citation type="submission" date="2024-05" db="EMBL/GenBank/DDBJ databases">
        <title>Haplotype-resolved chromosome-level genome assembly of Huyou (Citrus changshanensis).</title>
        <authorList>
            <person name="Miao C."/>
            <person name="Chen W."/>
            <person name="Wu Y."/>
            <person name="Wang L."/>
            <person name="Zhao S."/>
            <person name="Grierson D."/>
            <person name="Xu C."/>
            <person name="Chen K."/>
        </authorList>
    </citation>
    <scope>NUCLEOTIDE SEQUENCE [LARGE SCALE GENOMIC DNA]</scope>
    <source>
        <strain evidence="25">01-14</strain>
        <tissue evidence="25">Leaf</tissue>
    </source>
</reference>
<keyword evidence="5" id="KW-1003">Cell membrane</keyword>
<dbReference type="SUPFAM" id="SSF56112">
    <property type="entry name" value="Protein kinase-like (PK-like)"/>
    <property type="match status" value="2"/>
</dbReference>
<evidence type="ECO:0000256" key="19">
    <source>
        <dbReference type="ARBA" id="ARBA00058054"/>
    </source>
</evidence>
<dbReference type="InterPro" id="IPR017441">
    <property type="entry name" value="Protein_kinase_ATP_BS"/>
</dbReference>
<dbReference type="GO" id="GO:0004674">
    <property type="term" value="F:protein serine/threonine kinase activity"/>
    <property type="evidence" value="ECO:0007669"/>
    <property type="project" value="UniProtKB-KW"/>
</dbReference>
<keyword evidence="11 22" id="KW-0547">Nucleotide-binding</keyword>
<evidence type="ECO:0000256" key="7">
    <source>
        <dbReference type="ARBA" id="ARBA00022679"/>
    </source>
</evidence>
<dbReference type="InterPro" id="IPR001220">
    <property type="entry name" value="Legume_lectin_dom"/>
</dbReference>
<comment type="similarity">
    <text evidence="2">In the N-terminal section; belongs to the leguminous lectin family.</text>
</comment>
<comment type="subcellular location">
    <subcellularLocation>
        <location evidence="1">Cell membrane</location>
        <topology evidence="1">Single-pass type I membrane protein</topology>
    </subcellularLocation>
</comment>
<gene>
    <name evidence="25" type="ORF">WN944_021483</name>
</gene>
<keyword evidence="26" id="KW-1185">Reference proteome</keyword>
<keyword evidence="18" id="KW-0325">Glycoprotein</keyword>
<dbReference type="InterPro" id="IPR000985">
    <property type="entry name" value="Lectin_LegA_CS"/>
</dbReference>
<evidence type="ECO:0000256" key="23">
    <source>
        <dbReference type="SAM" id="Phobius"/>
    </source>
</evidence>
<evidence type="ECO:0000256" key="5">
    <source>
        <dbReference type="ARBA" id="ARBA00022475"/>
    </source>
</evidence>
<dbReference type="EMBL" id="JBCGBO010000001">
    <property type="protein sequence ID" value="KAK9228532.1"/>
    <property type="molecule type" value="Genomic_DNA"/>
</dbReference>
<sequence>MLYLRFMLSPFVTMINITLFIFIIVLVPSANSVSFRMSSFDSNRKDIIYQGDAVPSVGAIELIKNYQYLCRVGWATYADRVPLWNSDTGELADFSTKFSFQINTLDRSTYGHGLVFFLAPVGFQIPPNSDGGFLGLFNTTTSFSSSNHIVHVEFDTFFNSEWDPSGVQDHVGINNNSIASAVHTRWNASFHSEDTADVRIAYNSTTKNLSVSWTYRQTSDPRENTSLFYIIDLMKVLPQWVTIGFSAATGLSGERHILESWEFSSSLDMKQTNGTDGKKIRIVVSVTVSIGVLIAGMITGLLILRRHKKKERKSTAERETLTSINDDLERGAGPRRFSYTDLASATSNFAENKKLGEGGFGSVYKGYLIDLDMAVAVKKVSRGSKQGKKEYVTEVKTISQLRHRYLVQLLGWCHDRGEFLLVYEFMPNGSLDAHLFGKKSPLAWAVRYRISLGLATALLYLQEEWEQCVLHRDIKSSNIMLDSNFNAKLGDFGLARLMDHELGPKTTGLAGTLGYMAPEYISTGRASKESDVFSFGVVALEIATGRKAVDRYKESEMGLVAWVWDLYGEGKLLSAADESLDSGFDEQQMTCLLIVGLWCAHPDRSFRPSIRQAIQVLSFETAMPNLPSKMPVPSYHVPTPSVSSGEPFITNSSIEVVPHGNSVSFNFPNFQPNVPTITFEGDSFASDEALQLTKNQVDDNLTSSVGRATYNQPVPIWDAKTRRLTDFTTHFSFVMSAPNPAEYGEGISFFLAPFNSKIPDNSSDGYLALFSPETALNNDSRNQIVAVEFDSNKNRWDPSSDHVGINVNSIASEKTVLWKSSIKTAATANAWVSYNSTTQNLSVFLTYAHKPVYRGNSSLWHVVDLREILPETVRVGFSASTGEVVELHKIISWSFNSTLETSDGKEKNKTGLIVGLLVGIGALACGLGVIWFMYWRKRAGGHKEAIDIALEDEFEKGTGPKRFTYRELSRATNNFAEAGKLGEGGFGGVYRGLLSDQNTEIAVKRVSRGSKQGKKEYISECCIFMKSGNNALCIEILNPATSCWIPISMPSSEILV</sequence>
<keyword evidence="17" id="KW-0675">Receptor</keyword>
<evidence type="ECO:0000256" key="4">
    <source>
        <dbReference type="ARBA" id="ARBA00012513"/>
    </source>
</evidence>
<evidence type="ECO:0000256" key="1">
    <source>
        <dbReference type="ARBA" id="ARBA00004251"/>
    </source>
</evidence>
<evidence type="ECO:0000256" key="3">
    <source>
        <dbReference type="ARBA" id="ARBA00010217"/>
    </source>
</evidence>
<evidence type="ECO:0000256" key="21">
    <source>
        <dbReference type="ARBA" id="ARBA00063357"/>
    </source>
</evidence>
<dbReference type="InterPro" id="IPR008271">
    <property type="entry name" value="Ser/Thr_kinase_AS"/>
</dbReference>
<dbReference type="FunFam" id="1.10.510.10:FF:000240">
    <property type="entry name" value="Lectin-domain containing receptor kinase A4.3"/>
    <property type="match status" value="1"/>
</dbReference>
<keyword evidence="7" id="KW-0808">Transferase</keyword>
<feature type="transmembrane region" description="Helical" evidence="23">
    <location>
        <begin position="282"/>
        <end position="304"/>
    </location>
</feature>
<dbReference type="GO" id="GO:0005886">
    <property type="term" value="C:plasma membrane"/>
    <property type="evidence" value="ECO:0007669"/>
    <property type="project" value="UniProtKB-SubCell"/>
</dbReference>
<dbReference type="CDD" id="cd14066">
    <property type="entry name" value="STKc_IRAK"/>
    <property type="match status" value="1"/>
</dbReference>
<keyword evidence="16 23" id="KW-0472">Membrane</keyword>
<evidence type="ECO:0000256" key="8">
    <source>
        <dbReference type="ARBA" id="ARBA00022692"/>
    </source>
</evidence>
<feature type="binding site" evidence="22">
    <location>
        <position position="379"/>
    </location>
    <ligand>
        <name>ATP</name>
        <dbReference type="ChEBI" id="CHEBI:30616"/>
    </ligand>
</feature>
<accession>A0AAP0MZS8</accession>
<keyword evidence="15 23" id="KW-1133">Transmembrane helix</keyword>
<comment type="subunit">
    <text evidence="21">Interacts with ABCG40.</text>
</comment>
<evidence type="ECO:0000256" key="2">
    <source>
        <dbReference type="ARBA" id="ARBA00008536"/>
    </source>
</evidence>
<dbReference type="Gene3D" id="2.60.120.200">
    <property type="match status" value="2"/>
</dbReference>
<keyword evidence="6" id="KW-0723">Serine/threonine-protein kinase</keyword>
<dbReference type="EC" id="2.7.11.1" evidence="4"/>
<feature type="transmembrane region" description="Helical" evidence="23">
    <location>
        <begin position="912"/>
        <end position="934"/>
    </location>
</feature>
<evidence type="ECO:0000256" key="11">
    <source>
        <dbReference type="ARBA" id="ARBA00022741"/>
    </source>
</evidence>
<dbReference type="PROSITE" id="PS00107">
    <property type="entry name" value="PROTEIN_KINASE_ATP"/>
    <property type="match status" value="2"/>
</dbReference>
<evidence type="ECO:0000256" key="9">
    <source>
        <dbReference type="ARBA" id="ARBA00022729"/>
    </source>
</evidence>
<dbReference type="PANTHER" id="PTHR27007">
    <property type="match status" value="1"/>
</dbReference>
<dbReference type="InterPro" id="IPR019825">
    <property type="entry name" value="Lectin_legB_Mn/Ca_BS"/>
</dbReference>
<evidence type="ECO:0000313" key="26">
    <source>
        <dbReference type="Proteomes" id="UP001428341"/>
    </source>
</evidence>
<dbReference type="FunFam" id="2.60.120.200:FF:000103">
    <property type="entry name" value="L-type lectin-domain containing receptor kinase IX.1"/>
    <property type="match status" value="2"/>
</dbReference>
<dbReference type="Pfam" id="PF00069">
    <property type="entry name" value="Pkinase"/>
    <property type="match status" value="1"/>
</dbReference>
<dbReference type="Gene3D" id="3.30.200.20">
    <property type="entry name" value="Phosphorylase Kinase, domain 1"/>
    <property type="match status" value="2"/>
</dbReference>
<feature type="binding site" evidence="22">
    <location>
        <position position="1004"/>
    </location>
    <ligand>
        <name>ATP</name>
        <dbReference type="ChEBI" id="CHEBI:30616"/>
    </ligand>
</feature>
<evidence type="ECO:0000256" key="20">
    <source>
        <dbReference type="ARBA" id="ARBA00058818"/>
    </source>
</evidence>
<evidence type="ECO:0000256" key="12">
    <source>
        <dbReference type="ARBA" id="ARBA00022777"/>
    </source>
</evidence>
<dbReference type="GO" id="GO:0005524">
    <property type="term" value="F:ATP binding"/>
    <property type="evidence" value="ECO:0007669"/>
    <property type="project" value="UniProtKB-UniRule"/>
</dbReference>
<dbReference type="InterPro" id="IPR013320">
    <property type="entry name" value="ConA-like_dom_sf"/>
</dbReference>
<evidence type="ECO:0000256" key="6">
    <source>
        <dbReference type="ARBA" id="ARBA00022527"/>
    </source>
</evidence>